<dbReference type="SUPFAM" id="SSF56672">
    <property type="entry name" value="DNA/RNA polymerases"/>
    <property type="match status" value="1"/>
</dbReference>
<sequence length="140" mass="16614">MIDRGHWEKWRKVNATPIFKKGKKGKNPGNYRPVSLTSVPGKVLEKLIMKTIFRHMNNKKAIRSSQHGFTKGKLTNLNLYDETTCLINKERARDIVYLDFSKAFNTVSHMILIKKLMKYGLDEQTVRWTENYLNSWPRWW</sequence>
<feature type="domain" description="Reverse transcriptase" evidence="1">
    <location>
        <begin position="24"/>
        <end position="133"/>
    </location>
</feature>
<evidence type="ECO:0000313" key="3">
    <source>
        <dbReference type="Proteomes" id="UP001623348"/>
    </source>
</evidence>
<dbReference type="Pfam" id="PF00078">
    <property type="entry name" value="RVT_1"/>
    <property type="match status" value="1"/>
</dbReference>
<dbReference type="PANTHER" id="PTHR33332">
    <property type="entry name" value="REVERSE TRANSCRIPTASE DOMAIN-CONTAINING PROTEIN"/>
    <property type="match status" value="1"/>
</dbReference>
<evidence type="ECO:0000259" key="1">
    <source>
        <dbReference type="Pfam" id="PF00078"/>
    </source>
</evidence>
<evidence type="ECO:0000313" key="2">
    <source>
        <dbReference type="EMBL" id="GAB0177906.1"/>
    </source>
</evidence>
<gene>
    <name evidence="2" type="ORF">GRJ2_000255900</name>
</gene>
<keyword evidence="3" id="KW-1185">Reference proteome</keyword>
<dbReference type="EMBL" id="BAAFJT010000001">
    <property type="protein sequence ID" value="GAB0177906.1"/>
    <property type="molecule type" value="Genomic_DNA"/>
</dbReference>
<accession>A0ABC9VYF4</accession>
<dbReference type="AlphaFoldDB" id="A0ABC9VYF4"/>
<organism evidence="2 3">
    <name type="scientific">Grus japonensis</name>
    <name type="common">Japanese crane</name>
    <name type="synonym">Red-crowned crane</name>
    <dbReference type="NCBI Taxonomy" id="30415"/>
    <lineage>
        <taxon>Eukaryota</taxon>
        <taxon>Metazoa</taxon>
        <taxon>Chordata</taxon>
        <taxon>Craniata</taxon>
        <taxon>Vertebrata</taxon>
        <taxon>Euteleostomi</taxon>
        <taxon>Archelosauria</taxon>
        <taxon>Archosauria</taxon>
        <taxon>Dinosauria</taxon>
        <taxon>Saurischia</taxon>
        <taxon>Theropoda</taxon>
        <taxon>Coelurosauria</taxon>
        <taxon>Aves</taxon>
        <taxon>Neognathae</taxon>
        <taxon>Neoaves</taxon>
        <taxon>Gruiformes</taxon>
        <taxon>Gruidae</taxon>
        <taxon>Grus</taxon>
    </lineage>
</organism>
<protein>
    <submittedName>
        <fullName evidence="2">Mitochondrial enolase superfamily member 1</fullName>
    </submittedName>
</protein>
<dbReference type="InterPro" id="IPR043502">
    <property type="entry name" value="DNA/RNA_pol_sf"/>
</dbReference>
<name>A0ABC9VYF4_GRUJA</name>
<comment type="caution">
    <text evidence="2">The sequence shown here is derived from an EMBL/GenBank/DDBJ whole genome shotgun (WGS) entry which is preliminary data.</text>
</comment>
<proteinExistence type="predicted"/>
<dbReference type="Proteomes" id="UP001623348">
    <property type="component" value="Unassembled WGS sequence"/>
</dbReference>
<dbReference type="InterPro" id="IPR000477">
    <property type="entry name" value="RT_dom"/>
</dbReference>
<reference evidence="2 3" key="1">
    <citation type="submission" date="2024-06" db="EMBL/GenBank/DDBJ databases">
        <title>The draft genome of Grus japonensis, version 3.</title>
        <authorList>
            <person name="Nabeshima K."/>
            <person name="Suzuki S."/>
            <person name="Onuma M."/>
        </authorList>
    </citation>
    <scope>NUCLEOTIDE SEQUENCE [LARGE SCALE GENOMIC DNA]</scope>
    <source>
        <strain evidence="2 3">451A</strain>
    </source>
</reference>